<feature type="domain" description="Carrier" evidence="1">
    <location>
        <begin position="3"/>
        <end position="78"/>
    </location>
</feature>
<dbReference type="InterPro" id="IPR036736">
    <property type="entry name" value="ACP-like_sf"/>
</dbReference>
<dbReference type="Pfam" id="PF00550">
    <property type="entry name" value="PP-binding"/>
    <property type="match status" value="1"/>
</dbReference>
<dbReference type="AlphaFoldDB" id="A0A9W6S0R4"/>
<proteinExistence type="predicted"/>
<dbReference type="RefSeq" id="WP_285571748.1">
    <property type="nucleotide sequence ID" value="NZ_BSTK01000004.1"/>
</dbReference>
<dbReference type="InterPro" id="IPR009081">
    <property type="entry name" value="PP-bd_ACP"/>
</dbReference>
<evidence type="ECO:0000313" key="2">
    <source>
        <dbReference type="EMBL" id="GLY85128.1"/>
    </source>
</evidence>
<evidence type="ECO:0000259" key="1">
    <source>
        <dbReference type="PROSITE" id="PS50075"/>
    </source>
</evidence>
<evidence type="ECO:0000313" key="3">
    <source>
        <dbReference type="Proteomes" id="UP001165074"/>
    </source>
</evidence>
<dbReference type="SUPFAM" id="SSF47336">
    <property type="entry name" value="ACP-like"/>
    <property type="match status" value="1"/>
</dbReference>
<protein>
    <submittedName>
        <fullName evidence="2">Actinorhodin polyketide synthase</fullName>
    </submittedName>
</protein>
<comment type="caution">
    <text evidence="2">The sequence shown here is derived from an EMBL/GenBank/DDBJ whole genome shotgun (WGS) entry which is preliminary data.</text>
</comment>
<keyword evidence="3" id="KW-1185">Reference proteome</keyword>
<name>A0A9W6S0R4_9ACTN</name>
<sequence>MARLTFEDLAGIMRECAGADESADLIAGTTFEELGCDSLAVLQIASQIQNRYQVKIPDEAIEELTSPTSMVDYVNQRLAAA</sequence>
<dbReference type="EMBL" id="BSTK01000004">
    <property type="protein sequence ID" value="GLY85128.1"/>
    <property type="molecule type" value="Genomic_DNA"/>
</dbReference>
<dbReference type="Proteomes" id="UP001165074">
    <property type="component" value="Unassembled WGS sequence"/>
</dbReference>
<gene>
    <name evidence="2" type="primary">actI</name>
    <name evidence="2" type="ORF">Airi02_030570</name>
</gene>
<accession>A0A9W6S0R4</accession>
<reference evidence="2" key="1">
    <citation type="submission" date="2023-03" db="EMBL/GenBank/DDBJ databases">
        <title>Actinoallomurus iriomotensis NBRC 103684.</title>
        <authorList>
            <person name="Ichikawa N."/>
            <person name="Sato H."/>
            <person name="Tonouchi N."/>
        </authorList>
    </citation>
    <scope>NUCLEOTIDE SEQUENCE</scope>
    <source>
        <strain evidence="2">NBRC 103684</strain>
    </source>
</reference>
<dbReference type="PROSITE" id="PS50075">
    <property type="entry name" value="CARRIER"/>
    <property type="match status" value="1"/>
</dbReference>
<organism evidence="2 3">
    <name type="scientific">Actinoallomurus iriomotensis</name>
    <dbReference type="NCBI Taxonomy" id="478107"/>
    <lineage>
        <taxon>Bacteria</taxon>
        <taxon>Bacillati</taxon>
        <taxon>Actinomycetota</taxon>
        <taxon>Actinomycetes</taxon>
        <taxon>Streptosporangiales</taxon>
        <taxon>Thermomonosporaceae</taxon>
        <taxon>Actinoallomurus</taxon>
    </lineage>
</organism>
<dbReference type="Gene3D" id="1.10.1200.10">
    <property type="entry name" value="ACP-like"/>
    <property type="match status" value="1"/>
</dbReference>